<dbReference type="Gene3D" id="2.10.25.10">
    <property type="entry name" value="Laminin"/>
    <property type="match status" value="4"/>
</dbReference>
<evidence type="ECO:0000256" key="9">
    <source>
        <dbReference type="ARBA" id="ARBA00023136"/>
    </source>
</evidence>
<dbReference type="EMBL" id="JQDR03012678">
    <property type="protein sequence ID" value="KAA0190904.1"/>
    <property type="molecule type" value="Genomic_DNA"/>
</dbReference>
<evidence type="ECO:0000256" key="7">
    <source>
        <dbReference type="ARBA" id="ARBA00022737"/>
    </source>
</evidence>
<dbReference type="InterPro" id="IPR051216">
    <property type="entry name" value="Teneurin"/>
</dbReference>
<evidence type="ECO:0000256" key="1">
    <source>
        <dbReference type="ARBA" id="ARBA00004167"/>
    </source>
</evidence>
<accession>A0A6A0GWM9</accession>
<keyword evidence="8" id="KW-1133">Transmembrane helix</keyword>
<feature type="domain" description="EGF-like" evidence="12">
    <location>
        <begin position="27"/>
        <end position="59"/>
    </location>
</feature>
<keyword evidence="10 11" id="KW-1015">Disulfide bond</keyword>
<dbReference type="Pfam" id="PF25024">
    <property type="entry name" value="EGF_TEN"/>
    <property type="match status" value="1"/>
</dbReference>
<reference evidence="13" key="1">
    <citation type="submission" date="2014-08" db="EMBL/GenBank/DDBJ databases">
        <authorList>
            <person name="Murali S."/>
            <person name="Richards S."/>
            <person name="Bandaranaike D."/>
            <person name="Bellair M."/>
            <person name="Blankenburg K."/>
            <person name="Chao H."/>
            <person name="Dinh H."/>
            <person name="Doddapaneni H."/>
            <person name="Dugan-Rocha S."/>
            <person name="Elkadiri S."/>
            <person name="Gnanaolivu R."/>
            <person name="Hughes D."/>
            <person name="Lee S."/>
            <person name="Li M."/>
            <person name="Ming W."/>
            <person name="Munidasa M."/>
            <person name="Muniz J."/>
            <person name="Nguyen L."/>
            <person name="Osuji N."/>
            <person name="Pu L.-L."/>
            <person name="Puazo M."/>
            <person name="Skinner E."/>
            <person name="Qu C."/>
            <person name="Quiroz J."/>
            <person name="Raj R."/>
            <person name="Weissenberger G."/>
            <person name="Xin Y."/>
            <person name="Zou X."/>
            <person name="Han Y."/>
            <person name="Worley K."/>
            <person name="Muzny D."/>
            <person name="Gibbs R."/>
        </authorList>
    </citation>
    <scope>NUCLEOTIDE SEQUENCE</scope>
    <source>
        <strain evidence="13">HAZT.00-mixed</strain>
        <tissue evidence="13">Whole organism</tissue>
    </source>
</reference>
<evidence type="ECO:0000256" key="2">
    <source>
        <dbReference type="ARBA" id="ARBA00004236"/>
    </source>
</evidence>
<evidence type="ECO:0000256" key="11">
    <source>
        <dbReference type="PROSITE-ProRule" id="PRU00076"/>
    </source>
</evidence>
<dbReference type="PROSITE" id="PS01186">
    <property type="entry name" value="EGF_2"/>
    <property type="match status" value="2"/>
</dbReference>
<dbReference type="PROSITE" id="PS50026">
    <property type="entry name" value="EGF_3"/>
    <property type="match status" value="2"/>
</dbReference>
<gene>
    <name evidence="13" type="ORF">HAZT_HAZT005296</name>
</gene>
<feature type="disulfide bond" evidence="11">
    <location>
        <begin position="49"/>
        <end position="58"/>
    </location>
</feature>
<reference evidence="13" key="3">
    <citation type="submission" date="2019-06" db="EMBL/GenBank/DDBJ databases">
        <authorList>
            <person name="Poynton C."/>
            <person name="Hasenbein S."/>
            <person name="Benoit J.B."/>
            <person name="Sepulveda M.S."/>
            <person name="Poelchau M.F."/>
            <person name="Murali S.C."/>
            <person name="Chen S."/>
            <person name="Glastad K.M."/>
            <person name="Werren J.H."/>
            <person name="Vineis J.H."/>
            <person name="Bowen J.L."/>
            <person name="Friedrich M."/>
            <person name="Jones J."/>
            <person name="Robertson H.M."/>
            <person name="Feyereisen R."/>
            <person name="Mechler-Hickson A."/>
            <person name="Mathers N."/>
            <person name="Lee C.E."/>
            <person name="Colbourne J.K."/>
            <person name="Biales A."/>
            <person name="Johnston J.S."/>
            <person name="Wellborn G.A."/>
            <person name="Rosendale A.J."/>
            <person name="Cridge A.G."/>
            <person name="Munoz-Torres M.C."/>
            <person name="Bain P.A."/>
            <person name="Manny A.R."/>
            <person name="Major K.M."/>
            <person name="Lambert F.N."/>
            <person name="Vulpe C.D."/>
            <person name="Tuck P."/>
            <person name="Blalock B.J."/>
            <person name="Lin Y.-Y."/>
            <person name="Smith M.E."/>
            <person name="Ochoa-Acuna H."/>
            <person name="Chen M.-J.M."/>
            <person name="Childers C.P."/>
            <person name="Qu J."/>
            <person name="Dugan S."/>
            <person name="Lee S.L."/>
            <person name="Chao H."/>
            <person name="Dinh H."/>
            <person name="Han Y."/>
            <person name="Doddapaneni H."/>
            <person name="Worley K.C."/>
            <person name="Muzny D.M."/>
            <person name="Gibbs R.A."/>
            <person name="Richards S."/>
        </authorList>
    </citation>
    <scope>NUCLEOTIDE SEQUENCE</scope>
    <source>
        <strain evidence="13">HAZT.00-mixed</strain>
        <tissue evidence="13">Whole organism</tissue>
    </source>
</reference>
<evidence type="ECO:0000256" key="8">
    <source>
        <dbReference type="ARBA" id="ARBA00022989"/>
    </source>
</evidence>
<dbReference type="FunFam" id="2.10.25.10:FF:000021">
    <property type="entry name" value="Teneurin transmembrane protein 2"/>
    <property type="match status" value="1"/>
</dbReference>
<comment type="caution">
    <text evidence="11">Lacks conserved residue(s) required for the propagation of feature annotation.</text>
</comment>
<keyword evidence="6" id="KW-0812">Transmembrane</keyword>
<evidence type="ECO:0000256" key="3">
    <source>
        <dbReference type="ARBA" id="ARBA00009385"/>
    </source>
</evidence>
<name>A0A6A0GWM9_HYAAZ</name>
<comment type="caution">
    <text evidence="13">The sequence shown here is derived from an EMBL/GenBank/DDBJ whole genome shotgun (WGS) entry which is preliminary data.</text>
</comment>
<evidence type="ECO:0000259" key="12">
    <source>
        <dbReference type="PROSITE" id="PS50026"/>
    </source>
</evidence>
<comment type="subcellular location">
    <subcellularLocation>
        <location evidence="2">Cell membrane</location>
    </subcellularLocation>
    <subcellularLocation>
        <location evidence="1">Membrane</location>
        <topology evidence="1">Single-pass membrane protein</topology>
    </subcellularLocation>
</comment>
<dbReference type="InterPro" id="IPR000742">
    <property type="entry name" value="EGF"/>
</dbReference>
<evidence type="ECO:0000256" key="4">
    <source>
        <dbReference type="ARBA" id="ARBA00022475"/>
    </source>
</evidence>
<dbReference type="PANTHER" id="PTHR11219">
    <property type="entry name" value="TENEURIN AND N-ACETYLGLUCOSAMINE-1-PHOSPHODIESTER ALPHA-N-ACETYLGLUCOSAMINIDASE"/>
    <property type="match status" value="1"/>
</dbReference>
<dbReference type="FunFam" id="2.10.25.10:FF:000013">
    <property type="entry name" value="Teneurin transmembrane protein 4"/>
    <property type="match status" value="1"/>
</dbReference>
<evidence type="ECO:0000256" key="10">
    <source>
        <dbReference type="ARBA" id="ARBA00023157"/>
    </source>
</evidence>
<evidence type="ECO:0000256" key="5">
    <source>
        <dbReference type="ARBA" id="ARBA00022536"/>
    </source>
</evidence>
<dbReference type="SMART" id="SM00181">
    <property type="entry name" value="EGF"/>
    <property type="match status" value="2"/>
</dbReference>
<keyword evidence="4" id="KW-1003">Cell membrane</keyword>
<proteinExistence type="inferred from homology"/>
<evidence type="ECO:0000313" key="13">
    <source>
        <dbReference type="EMBL" id="KAA0190904.1"/>
    </source>
</evidence>
<dbReference type="GO" id="GO:0008038">
    <property type="term" value="P:neuron recognition"/>
    <property type="evidence" value="ECO:0007669"/>
    <property type="project" value="UniProtKB-ARBA"/>
</dbReference>
<feature type="domain" description="EGF-like" evidence="12">
    <location>
        <begin position="1"/>
        <end position="25"/>
    </location>
</feature>
<dbReference type="AlphaFoldDB" id="A0A6A0GWM9"/>
<keyword evidence="7" id="KW-0677">Repeat</keyword>
<evidence type="ECO:0000256" key="6">
    <source>
        <dbReference type="ARBA" id="ARBA00022692"/>
    </source>
</evidence>
<dbReference type="Proteomes" id="UP000711488">
    <property type="component" value="Unassembled WGS sequence"/>
</dbReference>
<dbReference type="PROSITE" id="PS00022">
    <property type="entry name" value="EGF_1"/>
    <property type="match status" value="2"/>
</dbReference>
<sequence>MCSGQGEYVEGRCVCLPGWKGPECNLRYDECEVPDCSGNGHCVDGRCSCAMGFKGEFCQEGEFNTTNPLTCVVECPHPTCSGHGWCVNGTCICQKGWRDTDCAKMDDAALQCLPDCSMHGNFDLESQECVCEPQWTGSECDKSESTI</sequence>
<comment type="similarity">
    <text evidence="3">Belongs to the tenascin family. Teneurin subfamily.</text>
</comment>
<dbReference type="GO" id="GO:0005886">
    <property type="term" value="C:plasma membrane"/>
    <property type="evidence" value="ECO:0007669"/>
    <property type="project" value="UniProtKB-SubCell"/>
</dbReference>
<dbReference type="SUPFAM" id="SSF57196">
    <property type="entry name" value="EGF/Laminin"/>
    <property type="match status" value="3"/>
</dbReference>
<dbReference type="PANTHER" id="PTHR11219:SF72">
    <property type="entry name" value="TENEURIN-M"/>
    <property type="match status" value="1"/>
</dbReference>
<protein>
    <recommendedName>
        <fullName evidence="12">EGF-like domain-containing protein</fullName>
    </recommendedName>
</protein>
<keyword evidence="9" id="KW-0472">Membrane</keyword>
<dbReference type="GO" id="GO:0008045">
    <property type="term" value="P:motor neuron axon guidance"/>
    <property type="evidence" value="ECO:0007669"/>
    <property type="project" value="TreeGrafter"/>
</dbReference>
<keyword evidence="5 11" id="KW-0245">EGF-like domain</keyword>
<feature type="disulfide bond" evidence="11">
    <location>
        <begin position="15"/>
        <end position="24"/>
    </location>
</feature>
<reference evidence="13" key="2">
    <citation type="journal article" date="2018" name="Environ. Sci. Technol.">
        <title>The Toxicogenome of Hyalella azteca: A Model for Sediment Ecotoxicology and Evolutionary Toxicology.</title>
        <authorList>
            <person name="Poynton H.C."/>
            <person name="Hasenbein S."/>
            <person name="Benoit J.B."/>
            <person name="Sepulveda M.S."/>
            <person name="Poelchau M.F."/>
            <person name="Hughes D.S.T."/>
            <person name="Murali S.C."/>
            <person name="Chen S."/>
            <person name="Glastad K.M."/>
            <person name="Goodisman M.A.D."/>
            <person name="Werren J.H."/>
            <person name="Vineis J.H."/>
            <person name="Bowen J.L."/>
            <person name="Friedrich M."/>
            <person name="Jones J."/>
            <person name="Robertson H.M."/>
            <person name="Feyereisen R."/>
            <person name="Mechler-Hickson A."/>
            <person name="Mathers N."/>
            <person name="Lee C.E."/>
            <person name="Colbourne J.K."/>
            <person name="Biales A."/>
            <person name="Johnston J.S."/>
            <person name="Wellborn G.A."/>
            <person name="Rosendale A.J."/>
            <person name="Cridge A.G."/>
            <person name="Munoz-Torres M.C."/>
            <person name="Bain P.A."/>
            <person name="Manny A.R."/>
            <person name="Major K.M."/>
            <person name="Lambert F.N."/>
            <person name="Vulpe C.D."/>
            <person name="Tuck P."/>
            <person name="Blalock B.J."/>
            <person name="Lin Y.Y."/>
            <person name="Smith M.E."/>
            <person name="Ochoa-Acuna H."/>
            <person name="Chen M.M."/>
            <person name="Childers C.P."/>
            <person name="Qu J."/>
            <person name="Dugan S."/>
            <person name="Lee S.L."/>
            <person name="Chao H."/>
            <person name="Dinh H."/>
            <person name="Han Y."/>
            <person name="Doddapaneni H."/>
            <person name="Worley K.C."/>
            <person name="Muzny D.M."/>
            <person name="Gibbs R.A."/>
            <person name="Richards S."/>
        </authorList>
    </citation>
    <scope>NUCLEOTIDE SEQUENCE</scope>
    <source>
        <strain evidence="13">HAZT.00-mixed</strain>
        <tissue evidence="13">Whole organism</tissue>
    </source>
</reference>
<organism evidence="13">
    <name type="scientific">Hyalella azteca</name>
    <name type="common">Amphipod</name>
    <dbReference type="NCBI Taxonomy" id="294128"/>
    <lineage>
        <taxon>Eukaryota</taxon>
        <taxon>Metazoa</taxon>
        <taxon>Ecdysozoa</taxon>
        <taxon>Arthropoda</taxon>
        <taxon>Crustacea</taxon>
        <taxon>Multicrustacea</taxon>
        <taxon>Malacostraca</taxon>
        <taxon>Eumalacostraca</taxon>
        <taxon>Peracarida</taxon>
        <taxon>Amphipoda</taxon>
        <taxon>Senticaudata</taxon>
        <taxon>Talitrida</taxon>
        <taxon>Talitroidea</taxon>
        <taxon>Hyalellidae</taxon>
        <taxon>Hyalella</taxon>
    </lineage>
</organism>